<accession>A0ACB6R162</accession>
<evidence type="ECO:0000313" key="2">
    <source>
        <dbReference type="Proteomes" id="UP000799755"/>
    </source>
</evidence>
<dbReference type="EMBL" id="MU003501">
    <property type="protein sequence ID" value="KAF2472993.1"/>
    <property type="molecule type" value="Genomic_DNA"/>
</dbReference>
<sequence length="219" mass="24274">MSGAEGRGHLRGKVTDASLVHEGGRNVLLELLLKPNFSSRLLLQMVQAMHIASALSQVSTLARSERGLNRGMDTPVSHWRRTLRHEIQWPGTDWRTLEVEGIGPVLSATPNPLWYQFKLGGQAVDPPQPGPKGYHDSQSLGISPVMAVPLLSGTDDKSEALMDSSLPRPERWPDHGCFCDICGMRLESRMFDHWNASTFFHCSNSPDTLAHTELKIKNS</sequence>
<reference evidence="1" key="1">
    <citation type="journal article" date="2020" name="Stud. Mycol.">
        <title>101 Dothideomycetes genomes: a test case for predicting lifestyles and emergence of pathogens.</title>
        <authorList>
            <person name="Haridas S."/>
            <person name="Albert R."/>
            <person name="Binder M."/>
            <person name="Bloem J."/>
            <person name="Labutti K."/>
            <person name="Salamov A."/>
            <person name="Andreopoulos B."/>
            <person name="Baker S."/>
            <person name="Barry K."/>
            <person name="Bills G."/>
            <person name="Bluhm B."/>
            <person name="Cannon C."/>
            <person name="Castanera R."/>
            <person name="Culley D."/>
            <person name="Daum C."/>
            <person name="Ezra D."/>
            <person name="Gonzalez J."/>
            <person name="Henrissat B."/>
            <person name="Kuo A."/>
            <person name="Liang C."/>
            <person name="Lipzen A."/>
            <person name="Lutzoni F."/>
            <person name="Magnuson J."/>
            <person name="Mondo S."/>
            <person name="Nolan M."/>
            <person name="Ohm R."/>
            <person name="Pangilinan J."/>
            <person name="Park H.-J."/>
            <person name="Ramirez L."/>
            <person name="Alfaro M."/>
            <person name="Sun H."/>
            <person name="Tritt A."/>
            <person name="Yoshinaga Y."/>
            <person name="Zwiers L.-H."/>
            <person name="Turgeon B."/>
            <person name="Goodwin S."/>
            <person name="Spatafora J."/>
            <person name="Crous P."/>
            <person name="Grigoriev I."/>
        </authorList>
    </citation>
    <scope>NUCLEOTIDE SEQUENCE</scope>
    <source>
        <strain evidence="1">ATCC 200398</strain>
    </source>
</reference>
<keyword evidence="2" id="KW-1185">Reference proteome</keyword>
<dbReference type="Proteomes" id="UP000799755">
    <property type="component" value="Unassembled WGS sequence"/>
</dbReference>
<comment type="caution">
    <text evidence="1">The sequence shown here is derived from an EMBL/GenBank/DDBJ whole genome shotgun (WGS) entry which is preliminary data.</text>
</comment>
<evidence type="ECO:0000313" key="1">
    <source>
        <dbReference type="EMBL" id="KAF2472993.1"/>
    </source>
</evidence>
<protein>
    <submittedName>
        <fullName evidence="1">Uncharacterized protein</fullName>
    </submittedName>
</protein>
<proteinExistence type="predicted"/>
<gene>
    <name evidence="1" type="ORF">BDR25DRAFT_353300</name>
</gene>
<name>A0ACB6R162_9PLEO</name>
<organism evidence="1 2">
    <name type="scientific">Lindgomyces ingoldianus</name>
    <dbReference type="NCBI Taxonomy" id="673940"/>
    <lineage>
        <taxon>Eukaryota</taxon>
        <taxon>Fungi</taxon>
        <taxon>Dikarya</taxon>
        <taxon>Ascomycota</taxon>
        <taxon>Pezizomycotina</taxon>
        <taxon>Dothideomycetes</taxon>
        <taxon>Pleosporomycetidae</taxon>
        <taxon>Pleosporales</taxon>
        <taxon>Lindgomycetaceae</taxon>
        <taxon>Lindgomyces</taxon>
    </lineage>
</organism>